<evidence type="ECO:0000313" key="11">
    <source>
        <dbReference type="EMBL" id="RAM02807.1"/>
    </source>
</evidence>
<dbReference type="Proteomes" id="UP000248798">
    <property type="component" value="Unassembled WGS sequence"/>
</dbReference>
<evidence type="ECO:0000256" key="1">
    <source>
        <dbReference type="ARBA" id="ARBA00004651"/>
    </source>
</evidence>
<keyword evidence="6 8" id="KW-0472">Membrane</keyword>
<feature type="transmembrane region" description="Helical" evidence="8">
    <location>
        <begin position="373"/>
        <end position="395"/>
    </location>
</feature>
<feature type="transmembrane region" description="Helical" evidence="8">
    <location>
        <begin position="33"/>
        <end position="55"/>
    </location>
</feature>
<evidence type="ECO:0000313" key="13">
    <source>
        <dbReference type="Proteomes" id="UP000293902"/>
    </source>
</evidence>
<keyword evidence="3 7" id="KW-0812">Transmembrane</keyword>
<dbReference type="AlphaFoldDB" id="A0A328FIH0"/>
<dbReference type="EMBL" id="CP036313">
    <property type="protein sequence ID" value="QBH14263.1"/>
    <property type="molecule type" value="Genomic_DNA"/>
</dbReference>
<dbReference type="Proteomes" id="UP000293902">
    <property type="component" value="Chromosome"/>
</dbReference>
<feature type="transmembrane region" description="Helical" evidence="8">
    <location>
        <begin position="415"/>
        <end position="442"/>
    </location>
</feature>
<keyword evidence="13" id="KW-1185">Reference proteome</keyword>
<gene>
    <name evidence="11" type="ORF">DO021_06175</name>
    <name evidence="10" type="ORF">EYB58_15885</name>
</gene>
<comment type="subcellular location">
    <subcellularLocation>
        <location evidence="1">Cell membrane</location>
        <topology evidence="1">Multi-pass membrane protein</topology>
    </subcellularLocation>
    <subcellularLocation>
        <location evidence="7">Membrane</location>
        <topology evidence="7">Multi-pass membrane protein</topology>
    </subcellularLocation>
</comment>
<feature type="transmembrane region" description="Helical" evidence="8">
    <location>
        <begin position="463"/>
        <end position="487"/>
    </location>
</feature>
<dbReference type="OrthoDB" id="9781596at2"/>
<keyword evidence="5" id="KW-0560">Oxidoreductase</keyword>
<keyword evidence="4 8" id="KW-1133">Transmembrane helix</keyword>
<feature type="transmembrane region" description="Helical" evidence="8">
    <location>
        <begin position="162"/>
        <end position="182"/>
    </location>
</feature>
<accession>A0A328FIH0</accession>
<evidence type="ECO:0000256" key="3">
    <source>
        <dbReference type="ARBA" id="ARBA00022692"/>
    </source>
</evidence>
<dbReference type="PANTHER" id="PTHR42682:SF3">
    <property type="entry name" value="FORMATE HYDROGENLYASE SUBUNIT 3-RELATED"/>
    <property type="match status" value="1"/>
</dbReference>
<evidence type="ECO:0000313" key="10">
    <source>
        <dbReference type="EMBL" id="QBH14263.1"/>
    </source>
</evidence>
<name>A0A328FIH0_9BACT</name>
<reference evidence="10 13" key="2">
    <citation type="submission" date="2019-02" db="EMBL/GenBank/DDBJ databases">
        <title>Complete genome sequence of Desulfobacter hydrogenophilus AcRS1.</title>
        <authorList>
            <person name="Marietou A."/>
            <person name="Lund M.B."/>
            <person name="Marshall I.P.G."/>
            <person name="Schreiber L."/>
            <person name="Jorgensen B."/>
        </authorList>
    </citation>
    <scope>NUCLEOTIDE SEQUENCE [LARGE SCALE GENOMIC DNA]</scope>
    <source>
        <strain evidence="10 13">AcRS1</strain>
    </source>
</reference>
<evidence type="ECO:0000256" key="2">
    <source>
        <dbReference type="ARBA" id="ARBA00022475"/>
    </source>
</evidence>
<dbReference type="GO" id="GO:0016491">
    <property type="term" value="F:oxidoreductase activity"/>
    <property type="evidence" value="ECO:0007669"/>
    <property type="project" value="UniProtKB-KW"/>
</dbReference>
<evidence type="ECO:0000259" key="9">
    <source>
        <dbReference type="Pfam" id="PF00361"/>
    </source>
</evidence>
<keyword evidence="2" id="KW-1003">Cell membrane</keyword>
<dbReference type="PANTHER" id="PTHR42682">
    <property type="entry name" value="HYDROGENASE-4 COMPONENT F"/>
    <property type="match status" value="1"/>
</dbReference>
<sequence>MFFFTAAMIILLTGSLLLPFSGRGHLANIAGPLFALTGAVLALAAGVDAICTGGFDFISPWNYQLGGFHLKLDPLSGYFTMVIAMVCGLSALYGRDYLKPYANEKHLGVSWSMFLLLFASMLLVITAWNGVLFLVAWEIMSLSSFFLVIFESHRPGVLAAGWTYLVATHLGTAFLMVMFLLLGQNHSYDFNVIQASGPMATFLFVLAVVGFGTKAGFLPFHVWLPEAHPAAPSHVSAVMSAAMIKTGIYGILRISILMGPFQASWGWILIIVGALTGIFGVLSALSQQDLKRLLAYSSVENIGIIAIGLGLGFLGFATQHPVIGLLGIAGGMLHVLNHALFKSLLFFGAGAVRHATHTLEMEKMGGLMKGMPITGTTFVIGAAAICALPPLNGFISEFLIYFGSFSSLYGSKGTFSVLAAVTVIIALALIGGLALACFTKAAGIVFSGEPRTREAAKAKESGVFMPISMGILVALCVYIGLFSPQVIGFLGPVFDTTVAGHPLGDASLAPAVVSLTMVSRVGAGLIALIVFLGLVKRRWMQHKIVEKSTTWGCGYATPTAKIQYTASSFADPIVSMFDTTLYPVKNLKTDPGLFPTAFSYESRSKDIFMHHVYRPLFSVIKSAALGLHWLQRGYNQLYVLYIVLTLLALLFWILWI</sequence>
<dbReference type="InterPro" id="IPR003918">
    <property type="entry name" value="NADH_UbQ_OxRdtase"/>
</dbReference>
<feature type="transmembrane region" description="Helical" evidence="8">
    <location>
        <begin position="322"/>
        <end position="352"/>
    </location>
</feature>
<evidence type="ECO:0000256" key="4">
    <source>
        <dbReference type="ARBA" id="ARBA00022989"/>
    </source>
</evidence>
<feature type="domain" description="NADH:quinone oxidoreductase/Mrp antiporter transmembrane" evidence="9">
    <location>
        <begin position="131"/>
        <end position="407"/>
    </location>
</feature>
<feature type="transmembrane region" description="Helical" evidence="8">
    <location>
        <begin position="264"/>
        <end position="286"/>
    </location>
</feature>
<evidence type="ECO:0000256" key="6">
    <source>
        <dbReference type="ARBA" id="ARBA00023136"/>
    </source>
</evidence>
<dbReference type="Pfam" id="PF00361">
    <property type="entry name" value="Proton_antipo_M"/>
    <property type="match status" value="1"/>
</dbReference>
<dbReference type="PRINTS" id="PR01437">
    <property type="entry name" value="NUOXDRDTASE4"/>
</dbReference>
<reference evidence="11 12" key="1">
    <citation type="submission" date="2018-06" db="EMBL/GenBank/DDBJ databases">
        <title>Complete Genome Sequence of Desulfobacter hydrogenophilus (DSM3380).</title>
        <authorList>
            <person name="Marietou A."/>
            <person name="Schreiber L."/>
            <person name="Marshall I."/>
            <person name="Jorgensen B."/>
        </authorList>
    </citation>
    <scope>NUCLEOTIDE SEQUENCE [LARGE SCALE GENOMIC DNA]</scope>
    <source>
        <strain evidence="11 12">DSM 3380</strain>
    </source>
</reference>
<dbReference type="InterPro" id="IPR001750">
    <property type="entry name" value="ND/Mrp_TM"/>
</dbReference>
<evidence type="ECO:0000256" key="5">
    <source>
        <dbReference type="ARBA" id="ARBA00023002"/>
    </source>
</evidence>
<feature type="transmembrane region" description="Helical" evidence="8">
    <location>
        <begin position="75"/>
        <end position="94"/>
    </location>
</feature>
<protein>
    <submittedName>
        <fullName evidence="11">Hydrogenase</fullName>
    </submittedName>
</protein>
<feature type="transmembrane region" description="Helical" evidence="8">
    <location>
        <begin position="6"/>
        <end position="26"/>
    </location>
</feature>
<proteinExistence type="predicted"/>
<feature type="transmembrane region" description="Helical" evidence="8">
    <location>
        <begin position="293"/>
        <end position="316"/>
    </location>
</feature>
<dbReference type="GO" id="GO:0042773">
    <property type="term" value="P:ATP synthesis coupled electron transport"/>
    <property type="evidence" value="ECO:0007669"/>
    <property type="project" value="InterPro"/>
</dbReference>
<evidence type="ECO:0000313" key="12">
    <source>
        <dbReference type="Proteomes" id="UP000248798"/>
    </source>
</evidence>
<feature type="transmembrane region" description="Helical" evidence="8">
    <location>
        <begin position="507"/>
        <end position="535"/>
    </location>
</feature>
<organism evidence="11 12">
    <name type="scientific">Desulfobacter hydrogenophilus</name>
    <dbReference type="NCBI Taxonomy" id="2291"/>
    <lineage>
        <taxon>Bacteria</taxon>
        <taxon>Pseudomonadati</taxon>
        <taxon>Thermodesulfobacteriota</taxon>
        <taxon>Desulfobacteria</taxon>
        <taxon>Desulfobacterales</taxon>
        <taxon>Desulfobacteraceae</taxon>
        <taxon>Desulfobacter</taxon>
    </lineage>
</organism>
<dbReference type="EMBL" id="QLNI01000010">
    <property type="protein sequence ID" value="RAM02807.1"/>
    <property type="molecule type" value="Genomic_DNA"/>
</dbReference>
<dbReference type="GO" id="GO:0008137">
    <property type="term" value="F:NADH dehydrogenase (ubiquinone) activity"/>
    <property type="evidence" value="ECO:0007669"/>
    <property type="project" value="InterPro"/>
</dbReference>
<dbReference type="RefSeq" id="WP_111954792.1">
    <property type="nucleotide sequence ID" value="NZ_CP036313.1"/>
</dbReference>
<dbReference type="InterPro" id="IPR052175">
    <property type="entry name" value="ComplexI-like_HydComp"/>
</dbReference>
<feature type="transmembrane region" description="Helical" evidence="8">
    <location>
        <begin position="637"/>
        <end position="655"/>
    </location>
</feature>
<dbReference type="GO" id="GO:0005886">
    <property type="term" value="C:plasma membrane"/>
    <property type="evidence" value="ECO:0007669"/>
    <property type="project" value="UniProtKB-SubCell"/>
</dbReference>
<evidence type="ECO:0000256" key="7">
    <source>
        <dbReference type="RuleBase" id="RU000320"/>
    </source>
</evidence>
<feature type="transmembrane region" description="Helical" evidence="8">
    <location>
        <begin position="202"/>
        <end position="224"/>
    </location>
</feature>
<evidence type="ECO:0000256" key="8">
    <source>
        <dbReference type="SAM" id="Phobius"/>
    </source>
</evidence>